<evidence type="ECO:0000256" key="7">
    <source>
        <dbReference type="RuleBase" id="RU000356"/>
    </source>
</evidence>
<sequence>MVLSEADKSNVKGIWSKAACHLEDYGAEALERLFIVYPQTKIYFPHFDMTHNSAQIRGHGKKVFLALHDAVNHIDDLSGALSRLSDLHAHNLRVDPVNFKLLSQCILVVFGVHHPGALTPEVHASLDKFLCAVSAVLTSKYR</sequence>
<dbReference type="GO" id="GO:0005506">
    <property type="term" value="F:iron ion binding"/>
    <property type="evidence" value="ECO:0007669"/>
    <property type="project" value="InterPro"/>
</dbReference>
<dbReference type="InterPro" id="IPR009050">
    <property type="entry name" value="Globin-like_sf"/>
</dbReference>
<evidence type="ECO:0000256" key="3">
    <source>
        <dbReference type="ARBA" id="ARBA00022617"/>
    </source>
</evidence>
<dbReference type="FunFam" id="1.10.490.10:FF:000002">
    <property type="entry name" value="Hemoglobin subunit alpha"/>
    <property type="match status" value="1"/>
</dbReference>
<dbReference type="InterPro" id="IPR012292">
    <property type="entry name" value="Globin/Proto"/>
</dbReference>
<dbReference type="PROSITE" id="PS01033">
    <property type="entry name" value="GLOBIN"/>
    <property type="match status" value="1"/>
</dbReference>
<name>A0A6C0PRS5_PALTR</name>
<evidence type="ECO:0000256" key="5">
    <source>
        <dbReference type="ARBA" id="ARBA00022723"/>
    </source>
</evidence>
<dbReference type="InterPro" id="IPR000971">
    <property type="entry name" value="Globin"/>
</dbReference>
<dbReference type="Gene3D" id="1.10.490.10">
    <property type="entry name" value="Globins"/>
    <property type="match status" value="1"/>
</dbReference>
<dbReference type="GO" id="GO:0042744">
    <property type="term" value="P:hydrogen peroxide catabolic process"/>
    <property type="evidence" value="ECO:0007669"/>
    <property type="project" value="TreeGrafter"/>
</dbReference>
<dbReference type="SUPFAM" id="SSF46458">
    <property type="entry name" value="Globin-like"/>
    <property type="match status" value="1"/>
</dbReference>
<dbReference type="GO" id="GO:0005833">
    <property type="term" value="C:hemoglobin complex"/>
    <property type="evidence" value="ECO:0007669"/>
    <property type="project" value="InterPro"/>
</dbReference>
<proteinExistence type="evidence at transcript level"/>
<evidence type="ECO:0000256" key="6">
    <source>
        <dbReference type="ARBA" id="ARBA00023004"/>
    </source>
</evidence>
<dbReference type="GO" id="GO:0020037">
    <property type="term" value="F:heme binding"/>
    <property type="evidence" value="ECO:0007669"/>
    <property type="project" value="InterPro"/>
</dbReference>
<evidence type="ECO:0000256" key="1">
    <source>
        <dbReference type="ARBA" id="ARBA00008705"/>
    </source>
</evidence>
<dbReference type="PRINTS" id="PR00612">
    <property type="entry name" value="ALPHAHAEM"/>
</dbReference>
<dbReference type="GO" id="GO:0043177">
    <property type="term" value="F:organic acid binding"/>
    <property type="evidence" value="ECO:0007669"/>
    <property type="project" value="TreeGrafter"/>
</dbReference>
<dbReference type="AlphaFoldDB" id="A0A6C0PRS5"/>
<dbReference type="PRINTS" id="PR00815">
    <property type="entry name" value="PIHAEM"/>
</dbReference>
<dbReference type="GO" id="GO:0004601">
    <property type="term" value="F:peroxidase activity"/>
    <property type="evidence" value="ECO:0007669"/>
    <property type="project" value="TreeGrafter"/>
</dbReference>
<evidence type="ECO:0000313" key="9">
    <source>
        <dbReference type="EMBL" id="QHX99525.1"/>
    </source>
</evidence>
<protein>
    <submittedName>
        <fullName evidence="9">Alpha-globin A subunit</fullName>
    </submittedName>
</protein>
<accession>A0A6C0PRS5</accession>
<keyword evidence="5" id="KW-0479">Metal-binding</keyword>
<evidence type="ECO:0000259" key="8">
    <source>
        <dbReference type="PROSITE" id="PS01033"/>
    </source>
</evidence>
<evidence type="ECO:0000256" key="4">
    <source>
        <dbReference type="ARBA" id="ARBA00022621"/>
    </source>
</evidence>
<dbReference type="CDD" id="cd08927">
    <property type="entry name" value="Hb-alpha-like"/>
    <property type="match status" value="1"/>
</dbReference>
<dbReference type="PANTHER" id="PTHR11442">
    <property type="entry name" value="HEMOGLOBIN FAMILY MEMBER"/>
    <property type="match status" value="1"/>
</dbReference>
<keyword evidence="3 7" id="KW-0349">Heme</keyword>
<dbReference type="InterPro" id="IPR050056">
    <property type="entry name" value="Hemoglobin_oxygen_transport"/>
</dbReference>
<feature type="domain" description="Globin" evidence="8">
    <location>
        <begin position="2"/>
        <end position="142"/>
    </location>
</feature>
<reference evidence="9" key="1">
    <citation type="journal article" date="2020" name="Am. J. Physiol. Regul. Integr. Comp. Physiol.">
        <title>Structure and function of crocodilian hemoglobins and allosteric regulation by chloride, ATP and CO2.</title>
        <authorList>
            <person name="Fago A."/>
            <person name="Natarajan C."/>
            <person name="Pettinati M."/>
            <person name="Hoffmann F.G."/>
            <person name="Wang T."/>
            <person name="Weber R.E."/>
            <person name="Drusin S.I."/>
            <person name="Issoglio F.M."/>
            <person name="Marti M.A."/>
            <person name="Estrin D.A."/>
            <person name="Storz J.F."/>
        </authorList>
    </citation>
    <scope>NUCLEOTIDE SEQUENCE</scope>
</reference>
<keyword evidence="2 7" id="KW-0813">Transport</keyword>
<dbReference type="Pfam" id="PF00042">
    <property type="entry name" value="Globin"/>
    <property type="match status" value="1"/>
</dbReference>
<dbReference type="GO" id="GO:0072562">
    <property type="term" value="C:blood microparticle"/>
    <property type="evidence" value="ECO:0007669"/>
    <property type="project" value="TreeGrafter"/>
</dbReference>
<dbReference type="InterPro" id="IPR002338">
    <property type="entry name" value="Hemoglobin_a-typ"/>
</dbReference>
<dbReference type="GO" id="GO:0031838">
    <property type="term" value="C:haptoglobin-hemoglobin complex"/>
    <property type="evidence" value="ECO:0007669"/>
    <property type="project" value="TreeGrafter"/>
</dbReference>
<keyword evidence="6" id="KW-0408">Iron</keyword>
<dbReference type="InterPro" id="IPR002339">
    <property type="entry name" value="Hemoglobin_pi"/>
</dbReference>
<dbReference type="PANTHER" id="PTHR11442:SF48">
    <property type="entry name" value="HEMOGLOBIN SUBUNIT ALPHA"/>
    <property type="match status" value="1"/>
</dbReference>
<dbReference type="GO" id="GO:0031720">
    <property type="term" value="F:haptoglobin binding"/>
    <property type="evidence" value="ECO:0007669"/>
    <property type="project" value="TreeGrafter"/>
</dbReference>
<dbReference type="GO" id="GO:0005344">
    <property type="term" value="F:oxygen carrier activity"/>
    <property type="evidence" value="ECO:0007669"/>
    <property type="project" value="UniProtKB-KW"/>
</dbReference>
<keyword evidence="4 7" id="KW-0561">Oxygen transport</keyword>
<organism evidence="9">
    <name type="scientific">Paleosuchus trigonatus</name>
    <name type="common">Schneider's dwarf caiman</name>
    <dbReference type="NCBI Taxonomy" id="38658"/>
    <lineage>
        <taxon>Eukaryota</taxon>
        <taxon>Metazoa</taxon>
        <taxon>Chordata</taxon>
        <taxon>Craniata</taxon>
        <taxon>Vertebrata</taxon>
        <taxon>Euteleostomi</taxon>
        <taxon>Archelosauria</taxon>
        <taxon>Archosauria</taxon>
        <taxon>Crocodylia</taxon>
        <taxon>Alligatoridae</taxon>
        <taxon>Caimaninae</taxon>
        <taxon>Paleosuchus</taxon>
    </lineage>
</organism>
<evidence type="ECO:0000256" key="2">
    <source>
        <dbReference type="ARBA" id="ARBA00022448"/>
    </source>
</evidence>
<dbReference type="GO" id="GO:0019825">
    <property type="term" value="F:oxygen binding"/>
    <property type="evidence" value="ECO:0007669"/>
    <property type="project" value="InterPro"/>
</dbReference>
<comment type="similarity">
    <text evidence="1 7">Belongs to the globin family.</text>
</comment>
<gene>
    <name evidence="9" type="primary">HBA</name>
</gene>
<dbReference type="EMBL" id="MN905611">
    <property type="protein sequence ID" value="QHX99525.1"/>
    <property type="molecule type" value="mRNA"/>
</dbReference>